<keyword evidence="2" id="KW-1185">Reference proteome</keyword>
<gene>
    <name evidence="1" type="ORF">H2198_007350</name>
</gene>
<dbReference type="EMBL" id="JAPDRQ010000153">
    <property type="protein sequence ID" value="KAJ9653454.1"/>
    <property type="molecule type" value="Genomic_DNA"/>
</dbReference>
<evidence type="ECO:0000313" key="2">
    <source>
        <dbReference type="Proteomes" id="UP001172386"/>
    </source>
</evidence>
<proteinExistence type="predicted"/>
<reference evidence="1" key="1">
    <citation type="submission" date="2022-10" db="EMBL/GenBank/DDBJ databases">
        <title>Culturing micro-colonial fungi from biological soil crusts in the Mojave desert and describing Neophaeococcomyces mojavensis, and introducing the new genera and species Taxawa tesnikishii.</title>
        <authorList>
            <person name="Kurbessoian T."/>
            <person name="Stajich J.E."/>
        </authorList>
    </citation>
    <scope>NUCLEOTIDE SEQUENCE</scope>
    <source>
        <strain evidence="1">JES_112</strain>
    </source>
</reference>
<comment type="caution">
    <text evidence="1">The sequence shown here is derived from an EMBL/GenBank/DDBJ whole genome shotgun (WGS) entry which is preliminary data.</text>
</comment>
<evidence type="ECO:0000313" key="1">
    <source>
        <dbReference type="EMBL" id="KAJ9653454.1"/>
    </source>
</evidence>
<protein>
    <submittedName>
        <fullName evidence="1">Uncharacterized protein</fullName>
    </submittedName>
</protein>
<dbReference type="Proteomes" id="UP001172386">
    <property type="component" value="Unassembled WGS sequence"/>
</dbReference>
<name>A0ACC3A067_9EURO</name>
<sequence>MPSLPKFNWRNKKDRQSLPPSTQPQTLGHFRQPSTSTINTSVGTASSSWNSQISLPSNPPGHRRYVLEHVPEHPDDIRIPAELEDQINQHQWSPPAPQFSPPAPQFSSPPSQFSLLPPPQYERFHHTQQQDTRGRVHQDVEADIIANTREKDIAAAQENELERERNASAENVRRLRELIRQKYALDLYVWQKRNVAKANRKKILPKCEEADRIYQEIIWIVNAWSEHQFDAEEWMMVRKIQTALLCKQLPNGESNEPAYWDNLKPWERRDDSMGG</sequence>
<accession>A0ACC3A067</accession>
<organism evidence="1 2">
    <name type="scientific">Neophaeococcomyces mojaviensis</name>
    <dbReference type="NCBI Taxonomy" id="3383035"/>
    <lineage>
        <taxon>Eukaryota</taxon>
        <taxon>Fungi</taxon>
        <taxon>Dikarya</taxon>
        <taxon>Ascomycota</taxon>
        <taxon>Pezizomycotina</taxon>
        <taxon>Eurotiomycetes</taxon>
        <taxon>Chaetothyriomycetidae</taxon>
        <taxon>Chaetothyriales</taxon>
        <taxon>Chaetothyriales incertae sedis</taxon>
        <taxon>Neophaeococcomyces</taxon>
    </lineage>
</organism>